<dbReference type="InterPro" id="IPR032710">
    <property type="entry name" value="NTF2-like_dom_sf"/>
</dbReference>
<keyword evidence="1" id="KW-0732">Signal</keyword>
<protein>
    <submittedName>
        <fullName evidence="3">Ketosteroid isomerase</fullName>
    </submittedName>
</protein>
<dbReference type="RefSeq" id="WP_202624427.1">
    <property type="nucleotide sequence ID" value="NZ_BLJN01000003.1"/>
</dbReference>
<keyword evidence="3" id="KW-0413">Isomerase</keyword>
<organism evidence="3 4">
    <name type="scientific">Steroidobacter agaridevorans</name>
    <dbReference type="NCBI Taxonomy" id="2695856"/>
    <lineage>
        <taxon>Bacteria</taxon>
        <taxon>Pseudomonadati</taxon>
        <taxon>Pseudomonadota</taxon>
        <taxon>Gammaproteobacteria</taxon>
        <taxon>Steroidobacterales</taxon>
        <taxon>Steroidobacteraceae</taxon>
        <taxon>Steroidobacter</taxon>
    </lineage>
</organism>
<proteinExistence type="predicted"/>
<evidence type="ECO:0000259" key="2">
    <source>
        <dbReference type="Pfam" id="PF12680"/>
    </source>
</evidence>
<dbReference type="AlphaFoldDB" id="A0A829YE88"/>
<reference evidence="4" key="1">
    <citation type="submission" date="2020-01" db="EMBL/GenBank/DDBJ databases">
        <title>'Steroidobacter agaridevorans' sp. nov., agar-degrading bacteria isolated from rhizosphere soils.</title>
        <authorList>
            <person name="Ikenaga M."/>
            <person name="Kataoka M."/>
            <person name="Murouchi A."/>
            <person name="Katsuragi S."/>
            <person name="Sakai M."/>
        </authorList>
    </citation>
    <scope>NUCLEOTIDE SEQUENCE [LARGE SCALE GENOMIC DNA]</scope>
    <source>
        <strain evidence="4">YU21-B</strain>
    </source>
</reference>
<gene>
    <name evidence="3" type="ORF">GCM10011487_31880</name>
</gene>
<evidence type="ECO:0000313" key="3">
    <source>
        <dbReference type="EMBL" id="GFE81188.1"/>
    </source>
</evidence>
<dbReference type="Pfam" id="PF12680">
    <property type="entry name" value="SnoaL_2"/>
    <property type="match status" value="1"/>
</dbReference>
<keyword evidence="4" id="KW-1185">Reference proteome</keyword>
<dbReference type="EMBL" id="BLJN01000003">
    <property type="protein sequence ID" value="GFE81188.1"/>
    <property type="molecule type" value="Genomic_DNA"/>
</dbReference>
<dbReference type="InterPro" id="IPR037401">
    <property type="entry name" value="SnoaL-like"/>
</dbReference>
<dbReference type="Proteomes" id="UP000445000">
    <property type="component" value="Unassembled WGS sequence"/>
</dbReference>
<accession>A0A829YE88</accession>
<feature type="chain" id="PRO_5032740249" evidence="1">
    <location>
        <begin position="27"/>
        <end position="166"/>
    </location>
</feature>
<sequence length="166" mass="18808">MHVNKQRVAAALLLGWLLTSGEIAMAQTHDEIERRNVDAVTKAFDAWRTGAGSPFDLLTPEAPWTIVGHSAAAKRYPNRQSFIDEVIKPFNARMRERLIPQVHDVMADGEQVVIRFDAQAVAHDGKPYRNTYAWFLKMRDGKVVEATAFFDSIAFDDLWNRVAPQK</sequence>
<feature type="signal peptide" evidence="1">
    <location>
        <begin position="1"/>
        <end position="26"/>
    </location>
</feature>
<dbReference type="SUPFAM" id="SSF54427">
    <property type="entry name" value="NTF2-like"/>
    <property type="match status" value="1"/>
</dbReference>
<feature type="domain" description="SnoaL-like" evidence="2">
    <location>
        <begin position="41"/>
        <end position="145"/>
    </location>
</feature>
<dbReference type="Gene3D" id="3.10.450.50">
    <property type="match status" value="1"/>
</dbReference>
<evidence type="ECO:0000256" key="1">
    <source>
        <dbReference type="SAM" id="SignalP"/>
    </source>
</evidence>
<evidence type="ECO:0000313" key="4">
    <source>
        <dbReference type="Proteomes" id="UP000445000"/>
    </source>
</evidence>
<dbReference type="PANTHER" id="PTHR41252:SF1">
    <property type="entry name" value="BLR2505 PROTEIN"/>
    <property type="match status" value="1"/>
</dbReference>
<dbReference type="PANTHER" id="PTHR41252">
    <property type="entry name" value="BLR2505 PROTEIN"/>
    <property type="match status" value="1"/>
</dbReference>
<comment type="caution">
    <text evidence="3">The sequence shown here is derived from an EMBL/GenBank/DDBJ whole genome shotgun (WGS) entry which is preliminary data.</text>
</comment>
<name>A0A829YE88_9GAMM</name>
<dbReference type="GO" id="GO:0016853">
    <property type="term" value="F:isomerase activity"/>
    <property type="evidence" value="ECO:0007669"/>
    <property type="project" value="UniProtKB-KW"/>
</dbReference>